<reference evidence="2 3" key="1">
    <citation type="submission" date="2018-03" db="EMBL/GenBank/DDBJ databases">
        <title>The ancient ancestry and fast evolution of plastids.</title>
        <authorList>
            <person name="Moore K.R."/>
            <person name="Magnabosco C."/>
            <person name="Momper L."/>
            <person name="Gold D.A."/>
            <person name="Bosak T."/>
            <person name="Fournier G.P."/>
        </authorList>
    </citation>
    <scope>NUCLEOTIDE SEQUENCE [LARGE SCALE GENOMIC DNA]</scope>
    <source>
        <strain evidence="2 3">CCALA 016</strain>
    </source>
</reference>
<feature type="signal peptide" evidence="1">
    <location>
        <begin position="1"/>
        <end position="26"/>
    </location>
</feature>
<dbReference type="Gene3D" id="2.120.10.30">
    <property type="entry name" value="TolB, C-terminal domain"/>
    <property type="match status" value="1"/>
</dbReference>
<dbReference type="AlphaFoldDB" id="A0A2T1M1E4"/>
<dbReference type="OrthoDB" id="928769at2"/>
<comment type="caution">
    <text evidence="2">The sequence shown here is derived from an EMBL/GenBank/DDBJ whole genome shotgun (WGS) entry which is preliminary data.</text>
</comment>
<dbReference type="SUPFAM" id="SSF63829">
    <property type="entry name" value="Calcium-dependent phosphotriesterase"/>
    <property type="match status" value="1"/>
</dbReference>
<reference evidence="2 3" key="2">
    <citation type="submission" date="2018-03" db="EMBL/GenBank/DDBJ databases">
        <authorList>
            <person name="Keele B.F."/>
        </authorList>
    </citation>
    <scope>NUCLEOTIDE SEQUENCE [LARGE SCALE GENOMIC DNA]</scope>
    <source>
        <strain evidence="2 3">CCALA 016</strain>
    </source>
</reference>
<gene>
    <name evidence="2" type="ORF">C7H19_05825</name>
</gene>
<organism evidence="2 3">
    <name type="scientific">Aphanothece hegewaldii CCALA 016</name>
    <dbReference type="NCBI Taxonomy" id="2107694"/>
    <lineage>
        <taxon>Bacteria</taxon>
        <taxon>Bacillati</taxon>
        <taxon>Cyanobacteriota</taxon>
        <taxon>Cyanophyceae</taxon>
        <taxon>Oscillatoriophycideae</taxon>
        <taxon>Chroococcales</taxon>
        <taxon>Aphanothecaceae</taxon>
        <taxon>Aphanothece</taxon>
    </lineage>
</organism>
<dbReference type="EMBL" id="PXOH01000004">
    <property type="protein sequence ID" value="PSF38501.1"/>
    <property type="molecule type" value="Genomic_DNA"/>
</dbReference>
<proteinExistence type="predicted"/>
<evidence type="ECO:0000256" key="1">
    <source>
        <dbReference type="SAM" id="SignalP"/>
    </source>
</evidence>
<evidence type="ECO:0000313" key="2">
    <source>
        <dbReference type="EMBL" id="PSF38501.1"/>
    </source>
</evidence>
<dbReference type="InterPro" id="IPR048031">
    <property type="entry name" value="ScyD/ScyE-like"/>
</dbReference>
<name>A0A2T1M1E4_9CHRO</name>
<dbReference type="RefSeq" id="WP_106455944.1">
    <property type="nucleotide sequence ID" value="NZ_PXOH01000004.1"/>
</dbReference>
<dbReference type="Proteomes" id="UP000239001">
    <property type="component" value="Unassembled WGS sequence"/>
</dbReference>
<sequence length="468" mass="48802">MKLKQFTFAFFTCSVAIVSGAGIAEAVTLTPIVEGLSNPRGLSFGPDGTLYVSEPGIGGNGNCQPSPSTLFQPICAGNTGSYIKVTSDGQQSSILNNFQSLAEQPTGNQGAGLQDLQFDSLGNAYLLTGFAGYPGNRDLELNTLGSQYPIPPGQITTFPPSAPDEVLNTPLLAQLFKVDLNTGELTSIFDFGEYEITNNPDGGDVVSNPYDLTISGDTAYVIDAGGNTSYSIKLNGSGFETVAIPDNIVSSTVLPPLPPGVEIPPGLVEFLPPEEPGQPPRIAIQSVPTGNAIGPDGALYVGEYTGFPYLDGAARIFRIAESGIPEIFAEGFNHITDLTFDENGNLLVLQFSDESQLGGDIRFLPGSLIKLAPDGTRTTLVAAGEGLESAAGLAIGPDNEIYITKRGVGPNLGQVVRVDLDAASVPEPSSTVGLLVFAALSGGLLLKRQGRQLKDGSENIGKTETTVK</sequence>
<dbReference type="InterPro" id="IPR011042">
    <property type="entry name" value="6-blade_b-propeller_TolB-like"/>
</dbReference>
<evidence type="ECO:0000313" key="3">
    <source>
        <dbReference type="Proteomes" id="UP000239001"/>
    </source>
</evidence>
<keyword evidence="3" id="KW-1185">Reference proteome</keyword>
<accession>A0A2T1M1E4</accession>
<protein>
    <submittedName>
        <fullName evidence="2">ScyD/ScyE family protein</fullName>
    </submittedName>
</protein>
<keyword evidence="1" id="KW-0732">Signal</keyword>
<dbReference type="NCBIfam" id="NF033206">
    <property type="entry name" value="ScyE_fam"/>
    <property type="match status" value="1"/>
</dbReference>
<feature type="chain" id="PRO_5015679104" evidence="1">
    <location>
        <begin position="27"/>
        <end position="468"/>
    </location>
</feature>